<feature type="domain" description="DUF5643" evidence="3">
    <location>
        <begin position="233"/>
        <end position="339"/>
    </location>
</feature>
<evidence type="ECO:0000256" key="1">
    <source>
        <dbReference type="SAM" id="Phobius"/>
    </source>
</evidence>
<keyword evidence="5" id="KW-1185">Reference proteome</keyword>
<dbReference type="OrthoDB" id="2725974at2"/>
<evidence type="ECO:0008006" key="6">
    <source>
        <dbReference type="Google" id="ProtNLM"/>
    </source>
</evidence>
<evidence type="ECO:0000259" key="2">
    <source>
        <dbReference type="Pfam" id="PF13786"/>
    </source>
</evidence>
<evidence type="ECO:0000313" key="4">
    <source>
        <dbReference type="EMBL" id="RDW17083.1"/>
    </source>
</evidence>
<feature type="domain" description="DUF4179" evidence="2">
    <location>
        <begin position="56"/>
        <end position="148"/>
    </location>
</feature>
<accession>A0A3D8PLV7</accession>
<dbReference type="InterPro" id="IPR025436">
    <property type="entry name" value="DUF4179"/>
</dbReference>
<reference evidence="5" key="1">
    <citation type="submission" date="2017-11" db="EMBL/GenBank/DDBJ databases">
        <authorList>
            <person name="Zhu W."/>
        </authorList>
    </citation>
    <scope>NUCLEOTIDE SEQUENCE [LARGE SCALE GENOMIC DNA]</scope>
    <source>
        <strain evidence="5">CAU 1051</strain>
    </source>
</reference>
<feature type="transmembrane region" description="Helical" evidence="1">
    <location>
        <begin position="59"/>
        <end position="79"/>
    </location>
</feature>
<keyword evidence="1" id="KW-0472">Membrane</keyword>
<evidence type="ECO:0000313" key="5">
    <source>
        <dbReference type="Proteomes" id="UP000256520"/>
    </source>
</evidence>
<comment type="caution">
    <text evidence="4">The sequence shown here is derived from an EMBL/GenBank/DDBJ whole genome shotgun (WGS) entry which is preliminary data.</text>
</comment>
<dbReference type="Gene3D" id="2.60.40.1630">
    <property type="entry name" value="bacillus anthracis domain"/>
    <property type="match status" value="1"/>
</dbReference>
<evidence type="ECO:0000259" key="3">
    <source>
        <dbReference type="Pfam" id="PF18705"/>
    </source>
</evidence>
<dbReference type="AlphaFoldDB" id="A0A3D8PLV7"/>
<keyword evidence="1" id="KW-0812">Transmembrane</keyword>
<dbReference type="Proteomes" id="UP000256520">
    <property type="component" value="Unassembled WGS sequence"/>
</dbReference>
<keyword evidence="1" id="KW-1133">Transmembrane helix</keyword>
<organism evidence="4 5">
    <name type="scientific">Oceanobacillus chungangensis</name>
    <dbReference type="NCBI Taxonomy" id="1229152"/>
    <lineage>
        <taxon>Bacteria</taxon>
        <taxon>Bacillati</taxon>
        <taxon>Bacillota</taxon>
        <taxon>Bacilli</taxon>
        <taxon>Bacillales</taxon>
        <taxon>Bacillaceae</taxon>
        <taxon>Oceanobacillus</taxon>
    </lineage>
</organism>
<name>A0A3D8PLV7_9BACI</name>
<gene>
    <name evidence="4" type="ORF">CWR45_13195</name>
</gene>
<dbReference type="InterPro" id="IPR040680">
    <property type="entry name" value="DUF5643"/>
</dbReference>
<sequence length="444" mass="50537">MEAGRGGPIMYEREEGRLIEYKKSIDNISVPETALNTAILTGFQKAKHEESKKRQSKKWMFMAAMIAVLLISFITSIRVSPVFASYIANIPGMEEIVELIRHDKGMVAAIESDYYEALGVSKQKNGMEVVIDGVIADEQGIVLFYTINTEEKKRSVTINQAEIRNQDGTELEIPTSSSYNPEINEAEFANSFHGLIEYFFQYPSNTTKFILHLEVGGETFELPFILTKDREENKTYVLNETVTVEGQEITFLDVTIAPLRVGIHVKMNPDNTKKILSFDELQLIDEQGEVWSRLENGVTSSSIADDEWMLYLQSNYFKDPEELNLVLGKIQTVDKEESMVIVDVENEVILNQPKRNLFTGVVREGDYLVFKYNEEFPYSFFSQSYDADGNILYSDSSFSTASEGRGTNEFGYHIEHILGQKSPISLIIDFFPEWIIGNEKIKIK</sequence>
<dbReference type="EMBL" id="PIOD01000015">
    <property type="protein sequence ID" value="RDW17083.1"/>
    <property type="molecule type" value="Genomic_DNA"/>
</dbReference>
<proteinExistence type="predicted"/>
<dbReference type="Pfam" id="PF13786">
    <property type="entry name" value="DUF4179"/>
    <property type="match status" value="1"/>
</dbReference>
<dbReference type="Pfam" id="PF18705">
    <property type="entry name" value="DUF5643"/>
    <property type="match status" value="1"/>
</dbReference>
<protein>
    <recommendedName>
        <fullName evidence="6">DUF4179 domain-containing protein</fullName>
    </recommendedName>
</protein>